<dbReference type="PANTHER" id="PTHR43467:SF2">
    <property type="entry name" value="COBALT-PRECORRIN-2 C(20)-METHYLTRANSFERASE"/>
    <property type="match status" value="1"/>
</dbReference>
<dbReference type="AlphaFoldDB" id="A0A6I3SMM3"/>
<comment type="pathway">
    <text evidence="1">Cofactor biosynthesis; adenosylcobalamin biosynthesis.</text>
</comment>
<dbReference type="InterPro" id="IPR014776">
    <property type="entry name" value="4pyrrole_Mease_sub2"/>
</dbReference>
<dbReference type="EC" id="2.1.1.130" evidence="9"/>
<protein>
    <submittedName>
        <fullName evidence="9">Precorrin-2 C(20)-methyltransferase</fullName>
        <ecNumber evidence="9">2.1.1.130</ecNumber>
    </submittedName>
</protein>
<dbReference type="GO" id="GO:0009236">
    <property type="term" value="P:cobalamin biosynthetic process"/>
    <property type="evidence" value="ECO:0007669"/>
    <property type="project" value="UniProtKB-UniRule"/>
</dbReference>
<dbReference type="PIRSF" id="PIRSF036427">
    <property type="entry name" value="Precrrn-2_mtase"/>
    <property type="match status" value="1"/>
</dbReference>
<evidence type="ECO:0000256" key="1">
    <source>
        <dbReference type="ARBA" id="ARBA00004953"/>
    </source>
</evidence>
<dbReference type="InterPro" id="IPR012382">
    <property type="entry name" value="CobI/CbiL"/>
</dbReference>
<evidence type="ECO:0000313" key="9">
    <source>
        <dbReference type="EMBL" id="MTV50243.1"/>
    </source>
</evidence>
<evidence type="ECO:0000256" key="5">
    <source>
        <dbReference type="ARBA" id="ARBA00022679"/>
    </source>
</evidence>
<evidence type="ECO:0000256" key="7">
    <source>
        <dbReference type="PIRNR" id="PIRNR036427"/>
    </source>
</evidence>
<keyword evidence="5 9" id="KW-0808">Transferase</keyword>
<evidence type="ECO:0000256" key="6">
    <source>
        <dbReference type="ARBA" id="ARBA00022691"/>
    </source>
</evidence>
<organism evidence="9 10">
    <name type="scientific">Heliobacterium mobile</name>
    <name type="common">Heliobacillus mobilis</name>
    <dbReference type="NCBI Taxonomy" id="28064"/>
    <lineage>
        <taxon>Bacteria</taxon>
        <taxon>Bacillati</taxon>
        <taxon>Bacillota</taxon>
        <taxon>Clostridia</taxon>
        <taxon>Eubacteriales</taxon>
        <taxon>Heliobacteriaceae</taxon>
        <taxon>Heliobacterium</taxon>
    </lineage>
</organism>
<dbReference type="GO" id="GO:0030788">
    <property type="term" value="F:precorrin-2 C20-methyltransferase activity"/>
    <property type="evidence" value="ECO:0007669"/>
    <property type="project" value="UniProtKB-EC"/>
</dbReference>
<dbReference type="SUPFAM" id="SSF53790">
    <property type="entry name" value="Tetrapyrrole methylase"/>
    <property type="match status" value="1"/>
</dbReference>
<gene>
    <name evidence="9" type="primary">cobI</name>
    <name evidence="9" type="ORF">GJ688_14800</name>
</gene>
<accession>A0A6I3SMM3</accession>
<evidence type="ECO:0000256" key="3">
    <source>
        <dbReference type="ARBA" id="ARBA00022573"/>
    </source>
</evidence>
<comment type="caution">
    <text evidence="9">The sequence shown here is derived from an EMBL/GenBank/DDBJ whole genome shotgun (WGS) entry which is preliminary data.</text>
</comment>
<dbReference type="EMBL" id="WNKU01000021">
    <property type="protein sequence ID" value="MTV50243.1"/>
    <property type="molecule type" value="Genomic_DNA"/>
</dbReference>
<comment type="similarity">
    <text evidence="2 7">Belongs to the precorrin methyltransferase family.</text>
</comment>
<reference evidence="9 10" key="1">
    <citation type="submission" date="2019-11" db="EMBL/GenBank/DDBJ databases">
        <title>Whole-genome sequence of a the green, strictly anaerobic photosynthetic bacterium Heliobacillus mobilis DSM 6151.</title>
        <authorList>
            <person name="Kyndt J.A."/>
            <person name="Meyer T.E."/>
        </authorList>
    </citation>
    <scope>NUCLEOTIDE SEQUENCE [LARGE SCALE GENOMIC DNA]</scope>
    <source>
        <strain evidence="9 10">DSM 6151</strain>
    </source>
</reference>
<dbReference type="OrthoDB" id="9804789at2"/>
<evidence type="ECO:0000259" key="8">
    <source>
        <dbReference type="Pfam" id="PF00590"/>
    </source>
</evidence>
<dbReference type="Gene3D" id="3.40.1010.10">
    <property type="entry name" value="Cobalt-precorrin-4 Transmethylase, Domain 1"/>
    <property type="match status" value="1"/>
</dbReference>
<dbReference type="Gene3D" id="3.30.950.10">
    <property type="entry name" value="Methyltransferase, Cobalt-precorrin-4 Transmethylase, Domain 2"/>
    <property type="match status" value="1"/>
</dbReference>
<dbReference type="Proteomes" id="UP000430670">
    <property type="component" value="Unassembled WGS sequence"/>
</dbReference>
<dbReference type="RefSeq" id="WP_155477331.1">
    <property type="nucleotide sequence ID" value="NZ_WNKU01000021.1"/>
</dbReference>
<dbReference type="PANTHER" id="PTHR43467">
    <property type="entry name" value="COBALT-PRECORRIN-2 C(20)-METHYLTRANSFERASE"/>
    <property type="match status" value="1"/>
</dbReference>
<name>A0A6I3SMM3_HELMO</name>
<dbReference type="UniPathway" id="UPA00148"/>
<dbReference type="GO" id="GO:0032259">
    <property type="term" value="P:methylation"/>
    <property type="evidence" value="ECO:0007669"/>
    <property type="project" value="UniProtKB-KW"/>
</dbReference>
<dbReference type="InterPro" id="IPR000878">
    <property type="entry name" value="4pyrrol_Mease"/>
</dbReference>
<keyword evidence="6" id="KW-0949">S-adenosyl-L-methionine</keyword>
<dbReference type="NCBIfam" id="TIGR01467">
    <property type="entry name" value="cobI_cbiL"/>
    <property type="match status" value="1"/>
</dbReference>
<dbReference type="InterPro" id="IPR035996">
    <property type="entry name" value="4pyrrol_Methylase_sf"/>
</dbReference>
<dbReference type="CDD" id="cd11645">
    <property type="entry name" value="Precorrin_2_C20_MT"/>
    <property type="match status" value="1"/>
</dbReference>
<dbReference type="Pfam" id="PF00590">
    <property type="entry name" value="TP_methylase"/>
    <property type="match status" value="1"/>
</dbReference>
<proteinExistence type="inferred from homology"/>
<sequence>MLGRFYGIGVGPGDPGLLTCRAVQLLQKVPVIFTPQGKGGGEGVATTIIRDVLPAETQVVSLHLPMTGDESRLQEAWDEAARQIYEVLASGREAAFITIGDCLLFSTYGYLLKSLQKINPEIEVESVPGITSFCAAASRVNIPLAEGEEPLLIVPALRDPEELRPLLRQFPNLVLMKVASRFDGVYDLLKEEGRDKSSLFISRCGTAEEKIEKDLSRLVGQKLDYLSLLLVKQKGEEI</sequence>
<dbReference type="InterPro" id="IPR014777">
    <property type="entry name" value="4pyrrole_Mease_sub1"/>
</dbReference>
<feature type="domain" description="Tetrapyrrole methylase" evidence="8">
    <location>
        <begin position="4"/>
        <end position="213"/>
    </location>
</feature>
<dbReference type="InterPro" id="IPR006364">
    <property type="entry name" value="CobI/CbiL/CobIJ_dom"/>
</dbReference>
<keyword evidence="10" id="KW-1185">Reference proteome</keyword>
<keyword evidence="3" id="KW-0169">Cobalamin biosynthesis</keyword>
<evidence type="ECO:0000256" key="4">
    <source>
        <dbReference type="ARBA" id="ARBA00022603"/>
    </source>
</evidence>
<evidence type="ECO:0000256" key="2">
    <source>
        <dbReference type="ARBA" id="ARBA00005879"/>
    </source>
</evidence>
<keyword evidence="4 9" id="KW-0489">Methyltransferase</keyword>
<evidence type="ECO:0000313" key="10">
    <source>
        <dbReference type="Proteomes" id="UP000430670"/>
    </source>
</evidence>